<protein>
    <recommendedName>
        <fullName evidence="4">DUF4105 domain-containing protein</fullName>
    </recommendedName>
</protein>
<reference evidence="3" key="1">
    <citation type="journal article" date="2019" name="Int. J. Syst. Evol. Microbiol.">
        <title>The Global Catalogue of Microorganisms (GCM) 10K type strain sequencing project: providing services to taxonomists for standard genome sequencing and annotation.</title>
        <authorList>
            <consortium name="The Broad Institute Genomics Platform"/>
            <consortium name="The Broad Institute Genome Sequencing Center for Infectious Disease"/>
            <person name="Wu L."/>
            <person name="Ma J."/>
        </authorList>
    </citation>
    <scope>NUCLEOTIDE SEQUENCE [LARGE SCALE GENOMIC DNA]</scope>
    <source>
        <strain evidence="3">JCM 17338</strain>
    </source>
</reference>
<evidence type="ECO:0008006" key="4">
    <source>
        <dbReference type="Google" id="ProtNLM"/>
    </source>
</evidence>
<keyword evidence="1" id="KW-1133">Transmembrane helix</keyword>
<keyword evidence="1" id="KW-0812">Transmembrane</keyword>
<feature type="transmembrane region" description="Helical" evidence="1">
    <location>
        <begin position="12"/>
        <end position="32"/>
    </location>
</feature>
<dbReference type="RefSeq" id="WP_316763963.1">
    <property type="nucleotide sequence ID" value="NZ_BAABAK010000009.1"/>
</dbReference>
<feature type="transmembrane region" description="Helical" evidence="1">
    <location>
        <begin position="38"/>
        <end position="56"/>
    </location>
</feature>
<organism evidence="2 3">
    <name type="scientific">Pedobacter ginsengiterrae</name>
    <dbReference type="NCBI Taxonomy" id="871696"/>
    <lineage>
        <taxon>Bacteria</taxon>
        <taxon>Pseudomonadati</taxon>
        <taxon>Bacteroidota</taxon>
        <taxon>Sphingobacteriia</taxon>
        <taxon>Sphingobacteriales</taxon>
        <taxon>Sphingobacteriaceae</taxon>
        <taxon>Pedobacter</taxon>
    </lineage>
</organism>
<comment type="caution">
    <text evidence="2">The sequence shown here is derived from an EMBL/GenBank/DDBJ whole genome shotgun (WGS) entry which is preliminary data.</text>
</comment>
<evidence type="ECO:0000313" key="2">
    <source>
        <dbReference type="EMBL" id="GAA3963357.1"/>
    </source>
</evidence>
<feature type="transmembrane region" description="Helical" evidence="1">
    <location>
        <begin position="63"/>
        <end position="83"/>
    </location>
</feature>
<keyword evidence="3" id="KW-1185">Reference proteome</keyword>
<keyword evidence="1" id="KW-0472">Membrane</keyword>
<accession>A0ABP7PCG9</accession>
<sequence length="261" mass="30845">MTLNNFGKKLLRFLKTLLFSIIIFVFLFLLIWTYCYSLHIFYGLALILIFAIISFFRKQNRRFITITLCAGFLLFILSTPYNLRQYNQHAEAFQEQINAGFHLSFKEKAAIYGTLLIITVGDIIPFPEASIQNFYLLFPKESKTRIFYDNDYLRAPDIQAVINRKGKHEVAWNKWSERFNGNFRFAAAFDPCTLEITDEGDQKKATLITYFSYRKNYTTHNANHLLNGLFAFRIDEGLFWYLQHEGWLHPYNAVWIAKFDK</sequence>
<evidence type="ECO:0000256" key="1">
    <source>
        <dbReference type="SAM" id="Phobius"/>
    </source>
</evidence>
<dbReference type="Proteomes" id="UP001501081">
    <property type="component" value="Unassembled WGS sequence"/>
</dbReference>
<gene>
    <name evidence="2" type="ORF">GCM10022246_15670</name>
</gene>
<dbReference type="EMBL" id="BAABAK010000009">
    <property type="protein sequence ID" value="GAA3963357.1"/>
    <property type="molecule type" value="Genomic_DNA"/>
</dbReference>
<proteinExistence type="predicted"/>
<name>A0ABP7PCG9_9SPHI</name>
<evidence type="ECO:0000313" key="3">
    <source>
        <dbReference type="Proteomes" id="UP001501081"/>
    </source>
</evidence>